<dbReference type="PROSITE" id="PS50119">
    <property type="entry name" value="ZF_BBOX"/>
    <property type="match status" value="1"/>
</dbReference>
<keyword evidence="1" id="KW-0862">Zinc</keyword>
<evidence type="ECO:0000256" key="2">
    <source>
        <dbReference type="SAM" id="Coils"/>
    </source>
</evidence>
<dbReference type="InterPro" id="IPR010620">
    <property type="entry name" value="SBBP_repeat"/>
</dbReference>
<dbReference type="Gene3D" id="3.30.160.60">
    <property type="entry name" value="Classic Zinc Finger"/>
    <property type="match status" value="1"/>
</dbReference>
<dbReference type="CDD" id="cd19757">
    <property type="entry name" value="Bbox1"/>
    <property type="match status" value="1"/>
</dbReference>
<evidence type="ECO:0000313" key="4">
    <source>
        <dbReference type="EMBL" id="CAG2226158.1"/>
    </source>
</evidence>
<organism evidence="4 5">
    <name type="scientific">Mytilus edulis</name>
    <name type="common">Blue mussel</name>
    <dbReference type="NCBI Taxonomy" id="6550"/>
    <lineage>
        <taxon>Eukaryota</taxon>
        <taxon>Metazoa</taxon>
        <taxon>Spiralia</taxon>
        <taxon>Lophotrochozoa</taxon>
        <taxon>Mollusca</taxon>
        <taxon>Bivalvia</taxon>
        <taxon>Autobranchia</taxon>
        <taxon>Pteriomorphia</taxon>
        <taxon>Mytilida</taxon>
        <taxon>Mytiloidea</taxon>
        <taxon>Mytilidae</taxon>
        <taxon>Mytilinae</taxon>
        <taxon>Mytilus</taxon>
    </lineage>
</organism>
<keyword evidence="2" id="KW-0175">Coiled coil</keyword>
<keyword evidence="1" id="KW-0479">Metal-binding</keyword>
<dbReference type="Gene3D" id="2.130.10.10">
    <property type="entry name" value="YVTN repeat-like/Quinoprotein amine dehydrogenase"/>
    <property type="match status" value="1"/>
</dbReference>
<protein>
    <recommendedName>
        <fullName evidence="3">B box-type domain-containing protein</fullName>
    </recommendedName>
</protein>
<evidence type="ECO:0000259" key="3">
    <source>
        <dbReference type="PROSITE" id="PS50119"/>
    </source>
</evidence>
<evidence type="ECO:0000256" key="1">
    <source>
        <dbReference type="PROSITE-ProRule" id="PRU00024"/>
    </source>
</evidence>
<dbReference type="Pfam" id="PF06739">
    <property type="entry name" value="SBBP"/>
    <property type="match status" value="1"/>
</dbReference>
<dbReference type="EMBL" id="CAJPWZ010001875">
    <property type="protein sequence ID" value="CAG2226158.1"/>
    <property type="molecule type" value="Genomic_DNA"/>
</dbReference>
<sequence>MMFTCYEKNKVIAINNDGTKDFEMKLESCFDINYIDQNKMFVTSGGVANISYISIVDIEKRKISRKLYVGEYNEGAQLTNVGTVIYCASKKGLKTLDLNKETIGSIRSGKLGTSGYSYVTSFDKHIIYTNPDNNTVTCIDFKFIDSETRQITKKLDIGPNNEGMALTNEGTFIYGERASGLRAINLSNKSIIAIHMLQFKNNIIYTKDNLNTVTYCDFQGNTQWEFRERDVLKSPQGISIDKERSVYVAGYRVMASNWNVCGVCELRNISKQSVIWCSDCEEGLCDNCKDHHSLSKGSRNHGTVTIAEYQKVPSNVIQIAQSCKKHDQKYQIICKTHDCPCCKRCVVEDHNKCEDLKDIDDVIKGIKSSNVFQDIEKTLNEVKTHIQRIRKDREENLASLKEQKKNIKIEIQKAKTSINNHLDKLHQAVLKDLDSTVETENKKIRQLLSEVENKEKEIEEFKACLPNIKHYASEMQTFIAAKEMERDLAKQEHFVQSLIKNGKLNHPQMSLKIETILQNIPINIESFGEITVVNDPNKLMISRMKDQQAQQMSLVPSPKSIENLTLMLEMIVNVDARKIRGCTIIPDGRMMFTCNNQQKVIGINKDGTKDFEIKPGKCFDMVYIGNNKIAVTAGRYFGPYIINCIDINQRKVTTKFDVGSENTGVVLTNEGTLIYCSGNKGFRTIDLNDDTQGSIKSGPLCNWGYPCVTTFDKHLFYTNPDSNTVTCSDFEGQLQWEFKEENVLKYPQGISVDNDGNVYVVGTSSNNVVVISHDGKHYRQIISSTVGLTSPQALHYDQSTNSLLVANKQDRAFLFSVK</sequence>
<dbReference type="Proteomes" id="UP000683360">
    <property type="component" value="Unassembled WGS sequence"/>
</dbReference>
<dbReference type="InterPro" id="IPR047153">
    <property type="entry name" value="TRIM45/56/19-like"/>
</dbReference>
<dbReference type="GO" id="GO:0061630">
    <property type="term" value="F:ubiquitin protein ligase activity"/>
    <property type="evidence" value="ECO:0007669"/>
    <property type="project" value="TreeGrafter"/>
</dbReference>
<dbReference type="InterPro" id="IPR000315">
    <property type="entry name" value="Znf_B-box"/>
</dbReference>
<comment type="caution">
    <text evidence="4">The sequence shown here is derived from an EMBL/GenBank/DDBJ whole genome shotgun (WGS) entry which is preliminary data.</text>
</comment>
<proteinExistence type="predicted"/>
<dbReference type="PANTHER" id="PTHR25462">
    <property type="entry name" value="BONUS, ISOFORM C-RELATED"/>
    <property type="match status" value="1"/>
</dbReference>
<gene>
    <name evidence="4" type="ORF">MEDL_39249</name>
</gene>
<dbReference type="PANTHER" id="PTHR25462:SF296">
    <property type="entry name" value="MEIOTIC P26, ISOFORM F"/>
    <property type="match status" value="1"/>
</dbReference>
<accession>A0A8S3T6F2</accession>
<dbReference type="AlphaFoldDB" id="A0A8S3T6F2"/>
<evidence type="ECO:0000313" key="5">
    <source>
        <dbReference type="Proteomes" id="UP000683360"/>
    </source>
</evidence>
<dbReference type="GO" id="GO:0008270">
    <property type="term" value="F:zinc ion binding"/>
    <property type="evidence" value="ECO:0007669"/>
    <property type="project" value="UniProtKB-KW"/>
</dbReference>
<keyword evidence="5" id="KW-1185">Reference proteome</keyword>
<dbReference type="InterPro" id="IPR015943">
    <property type="entry name" value="WD40/YVTN_repeat-like_dom_sf"/>
</dbReference>
<keyword evidence="1" id="KW-0863">Zinc-finger</keyword>
<dbReference type="SUPFAM" id="SSF50969">
    <property type="entry name" value="YVTN repeat-like/Quinoprotein amine dehydrogenase"/>
    <property type="match status" value="1"/>
</dbReference>
<dbReference type="InterPro" id="IPR011042">
    <property type="entry name" value="6-blade_b-propeller_TolB-like"/>
</dbReference>
<dbReference type="InterPro" id="IPR011044">
    <property type="entry name" value="Quino_amine_DH_bsu"/>
</dbReference>
<name>A0A8S3T6F2_MYTED</name>
<feature type="domain" description="B box-type" evidence="3">
    <location>
        <begin position="256"/>
        <end position="306"/>
    </location>
</feature>
<reference evidence="4" key="1">
    <citation type="submission" date="2021-03" db="EMBL/GenBank/DDBJ databases">
        <authorList>
            <person name="Bekaert M."/>
        </authorList>
    </citation>
    <scope>NUCLEOTIDE SEQUENCE</scope>
</reference>
<dbReference type="Gene3D" id="2.120.10.30">
    <property type="entry name" value="TolB, C-terminal domain"/>
    <property type="match status" value="1"/>
</dbReference>
<dbReference type="SUPFAM" id="SSF101898">
    <property type="entry name" value="NHL repeat"/>
    <property type="match status" value="1"/>
</dbReference>
<feature type="coiled-coil region" evidence="2">
    <location>
        <begin position="372"/>
        <end position="464"/>
    </location>
</feature>